<dbReference type="Gene3D" id="3.40.1410.10">
    <property type="entry name" value="Chorismate lyase-like"/>
    <property type="match status" value="1"/>
</dbReference>
<evidence type="ECO:0000256" key="2">
    <source>
        <dbReference type="ARBA" id="ARBA00023125"/>
    </source>
</evidence>
<sequence>MNILPKKTPLYLQIIEKLKHEILAETIQGFLPSEAELQKTFNVSRSVVRQALSKLEAEGLIGKAQGKGSFILPTTRIHRMVQSLNGLGMQIEKMGTLVNTKVVSFEPVAYEQAKQFWHEETALHLIRVRSDITQPIAYIETYLPTKYHRWLTPAKLENHSLHQILQQEANIRLERSTRSIYAIAAPTHIAEQLNIPVGNPLLLLKGLTFNHHNEVVEAFSTYHRGDRIMFDLETTI</sequence>
<dbReference type="STRING" id="505317.OA57_07235"/>
<dbReference type="Pfam" id="PF00392">
    <property type="entry name" value="GntR"/>
    <property type="match status" value="1"/>
</dbReference>
<reference evidence="5 6" key="1">
    <citation type="submission" date="2014-11" db="EMBL/GenBank/DDBJ databases">
        <title>Draft genome sequence of Chelonobacter oris 1662T, associated with respiratory disease in Hermann's Tortoises.</title>
        <authorList>
            <person name="Kudirkiene E."/>
            <person name="Hansen M.J."/>
            <person name="Bojesen A.M."/>
        </authorList>
    </citation>
    <scope>NUCLEOTIDE SEQUENCE [LARGE SCALE GENOMIC DNA]</scope>
    <source>
        <strain evidence="5 6">1662</strain>
    </source>
</reference>
<dbReference type="GO" id="GO:0045892">
    <property type="term" value="P:negative regulation of DNA-templated transcription"/>
    <property type="evidence" value="ECO:0007669"/>
    <property type="project" value="TreeGrafter"/>
</dbReference>
<dbReference type="InterPro" id="IPR036388">
    <property type="entry name" value="WH-like_DNA-bd_sf"/>
</dbReference>
<gene>
    <name evidence="5" type="ORF">OA57_07235</name>
</gene>
<dbReference type="EMBL" id="JSUM01000011">
    <property type="protein sequence ID" value="KGQ70293.1"/>
    <property type="molecule type" value="Genomic_DNA"/>
</dbReference>
<dbReference type="SUPFAM" id="SSF46785">
    <property type="entry name" value="Winged helix' DNA-binding domain"/>
    <property type="match status" value="1"/>
</dbReference>
<dbReference type="PRINTS" id="PR00035">
    <property type="entry name" value="HTHGNTR"/>
</dbReference>
<dbReference type="GO" id="GO:0003700">
    <property type="term" value="F:DNA-binding transcription factor activity"/>
    <property type="evidence" value="ECO:0007669"/>
    <property type="project" value="InterPro"/>
</dbReference>
<comment type="caution">
    <text evidence="5">The sequence shown here is derived from an EMBL/GenBank/DDBJ whole genome shotgun (WGS) entry which is preliminary data.</text>
</comment>
<protein>
    <recommendedName>
        <fullName evidence="4">HTH gntR-type domain-containing protein</fullName>
    </recommendedName>
</protein>
<name>A0A0A3ALM0_9PAST</name>
<proteinExistence type="predicted"/>
<keyword evidence="1" id="KW-0805">Transcription regulation</keyword>
<dbReference type="InterPro" id="IPR028978">
    <property type="entry name" value="Chorismate_lyase_/UTRA_dom_sf"/>
</dbReference>
<dbReference type="SMART" id="SM00345">
    <property type="entry name" value="HTH_GNTR"/>
    <property type="match status" value="1"/>
</dbReference>
<dbReference type="PANTHER" id="PTHR44846:SF1">
    <property type="entry name" value="MANNOSYL-D-GLYCERATE TRANSPORT_METABOLISM SYSTEM REPRESSOR MNGR-RELATED"/>
    <property type="match status" value="1"/>
</dbReference>
<keyword evidence="3" id="KW-0804">Transcription</keyword>
<dbReference type="Gene3D" id="1.10.10.10">
    <property type="entry name" value="Winged helix-like DNA-binding domain superfamily/Winged helix DNA-binding domain"/>
    <property type="match status" value="1"/>
</dbReference>
<dbReference type="InterPro" id="IPR011663">
    <property type="entry name" value="UTRA"/>
</dbReference>
<evidence type="ECO:0000256" key="1">
    <source>
        <dbReference type="ARBA" id="ARBA00023015"/>
    </source>
</evidence>
<dbReference type="Pfam" id="PF07702">
    <property type="entry name" value="UTRA"/>
    <property type="match status" value="1"/>
</dbReference>
<dbReference type="SUPFAM" id="SSF64288">
    <property type="entry name" value="Chorismate lyase-like"/>
    <property type="match status" value="1"/>
</dbReference>
<dbReference type="PROSITE" id="PS50949">
    <property type="entry name" value="HTH_GNTR"/>
    <property type="match status" value="1"/>
</dbReference>
<evidence type="ECO:0000256" key="3">
    <source>
        <dbReference type="ARBA" id="ARBA00023163"/>
    </source>
</evidence>
<dbReference type="SMART" id="SM00866">
    <property type="entry name" value="UTRA"/>
    <property type="match status" value="1"/>
</dbReference>
<dbReference type="AlphaFoldDB" id="A0A0A3ALM0"/>
<evidence type="ECO:0000313" key="5">
    <source>
        <dbReference type="EMBL" id="KGQ70293.1"/>
    </source>
</evidence>
<accession>A0A0A3ALM0</accession>
<keyword evidence="6" id="KW-1185">Reference proteome</keyword>
<dbReference type="InterPro" id="IPR036390">
    <property type="entry name" value="WH_DNA-bd_sf"/>
</dbReference>
<organism evidence="5 6">
    <name type="scientific">Chelonobacter oris</name>
    <dbReference type="NCBI Taxonomy" id="505317"/>
    <lineage>
        <taxon>Bacteria</taxon>
        <taxon>Pseudomonadati</taxon>
        <taxon>Pseudomonadota</taxon>
        <taxon>Gammaproteobacteria</taxon>
        <taxon>Pasteurellales</taxon>
        <taxon>Pasteurellaceae</taxon>
        <taxon>Chelonobacter</taxon>
    </lineage>
</organism>
<dbReference type="InterPro" id="IPR000524">
    <property type="entry name" value="Tscrpt_reg_HTH_GntR"/>
</dbReference>
<evidence type="ECO:0000259" key="4">
    <source>
        <dbReference type="PROSITE" id="PS50949"/>
    </source>
</evidence>
<dbReference type="GO" id="GO:0003677">
    <property type="term" value="F:DNA binding"/>
    <property type="evidence" value="ECO:0007669"/>
    <property type="project" value="UniProtKB-KW"/>
</dbReference>
<dbReference type="Proteomes" id="UP000030380">
    <property type="component" value="Unassembled WGS sequence"/>
</dbReference>
<dbReference type="CDD" id="cd07377">
    <property type="entry name" value="WHTH_GntR"/>
    <property type="match status" value="1"/>
</dbReference>
<dbReference type="RefSeq" id="WP_034615612.1">
    <property type="nucleotide sequence ID" value="NZ_JSUM01000011.1"/>
</dbReference>
<evidence type="ECO:0000313" key="6">
    <source>
        <dbReference type="Proteomes" id="UP000030380"/>
    </source>
</evidence>
<keyword evidence="2" id="KW-0238">DNA-binding</keyword>
<dbReference type="PANTHER" id="PTHR44846">
    <property type="entry name" value="MANNOSYL-D-GLYCERATE TRANSPORT/METABOLISM SYSTEM REPRESSOR MNGR-RELATED"/>
    <property type="match status" value="1"/>
</dbReference>
<dbReference type="InterPro" id="IPR050679">
    <property type="entry name" value="Bact_HTH_transcr_reg"/>
</dbReference>
<feature type="domain" description="HTH gntR-type" evidence="4">
    <location>
        <begin position="8"/>
        <end position="74"/>
    </location>
</feature>